<keyword evidence="3" id="KW-1185">Reference proteome</keyword>
<feature type="chain" id="PRO_5032897740" description="Ig-like domain repeat protein" evidence="1">
    <location>
        <begin position="39"/>
        <end position="143"/>
    </location>
</feature>
<accession>A0A848KA96</accession>
<keyword evidence="1" id="KW-0732">Signal</keyword>
<feature type="signal peptide" evidence="1">
    <location>
        <begin position="1"/>
        <end position="38"/>
    </location>
</feature>
<evidence type="ECO:0000256" key="1">
    <source>
        <dbReference type="SAM" id="SignalP"/>
    </source>
</evidence>
<dbReference type="RefSeq" id="WP_169586884.1">
    <property type="nucleotide sequence ID" value="NZ_VCQU01000003.1"/>
</dbReference>
<comment type="caution">
    <text evidence="2">The sequence shown here is derived from an EMBL/GenBank/DDBJ whole genome shotgun (WGS) entry which is preliminary data.</text>
</comment>
<gene>
    <name evidence="2" type="ORF">FGL95_11930</name>
</gene>
<evidence type="ECO:0000313" key="3">
    <source>
        <dbReference type="Proteomes" id="UP000535543"/>
    </source>
</evidence>
<sequence length="143" mass="14272">MNNSTFRSNRRASRSAIAIAALGTAAFTMVLSAPNAAAAVSGISVDPGMSVGSSGQFGTGCTYTVTATVTNGTVVYFGSTALGVFNPVLAVPVNGRATTQWTPKQTGTYLVTASTNEGDNVSLQNAHVTVGTGIPAGPACVVV</sequence>
<proteinExistence type="predicted"/>
<dbReference type="AlphaFoldDB" id="A0A848KA96"/>
<evidence type="ECO:0000313" key="2">
    <source>
        <dbReference type="EMBL" id="NMN95743.1"/>
    </source>
</evidence>
<dbReference type="EMBL" id="VCQU01000003">
    <property type="protein sequence ID" value="NMN95743.1"/>
    <property type="molecule type" value="Genomic_DNA"/>
</dbReference>
<reference evidence="2 3" key="1">
    <citation type="submission" date="2019-05" db="EMBL/GenBank/DDBJ databases">
        <authorList>
            <person name="Lee S.D."/>
        </authorList>
    </citation>
    <scope>NUCLEOTIDE SEQUENCE [LARGE SCALE GENOMIC DNA]</scope>
    <source>
        <strain evidence="2 3">YC2-7</strain>
    </source>
</reference>
<organism evidence="2 3">
    <name type="scientific">Antrihabitans stalactiti</name>
    <dbReference type="NCBI Taxonomy" id="2584121"/>
    <lineage>
        <taxon>Bacteria</taxon>
        <taxon>Bacillati</taxon>
        <taxon>Actinomycetota</taxon>
        <taxon>Actinomycetes</taxon>
        <taxon>Mycobacteriales</taxon>
        <taxon>Nocardiaceae</taxon>
        <taxon>Antrihabitans</taxon>
    </lineage>
</organism>
<protein>
    <recommendedName>
        <fullName evidence="4">Ig-like domain repeat protein</fullName>
    </recommendedName>
</protein>
<name>A0A848KA96_9NOCA</name>
<evidence type="ECO:0008006" key="4">
    <source>
        <dbReference type="Google" id="ProtNLM"/>
    </source>
</evidence>
<dbReference type="Proteomes" id="UP000535543">
    <property type="component" value="Unassembled WGS sequence"/>
</dbReference>
<reference evidence="2 3" key="2">
    <citation type="submission" date="2020-06" db="EMBL/GenBank/DDBJ databases">
        <title>Antribacter stalactiti gen. nov., sp. nov., a new member of the family Nacardiaceae isolated from a cave.</title>
        <authorList>
            <person name="Kim I.S."/>
        </authorList>
    </citation>
    <scope>NUCLEOTIDE SEQUENCE [LARGE SCALE GENOMIC DNA]</scope>
    <source>
        <strain evidence="2 3">YC2-7</strain>
    </source>
</reference>